<protein>
    <submittedName>
        <fullName evidence="2">Uncharacterized protein</fullName>
    </submittedName>
</protein>
<feature type="transmembrane region" description="Helical" evidence="1">
    <location>
        <begin position="50"/>
        <end position="71"/>
    </location>
</feature>
<evidence type="ECO:0000256" key="1">
    <source>
        <dbReference type="SAM" id="Phobius"/>
    </source>
</evidence>
<dbReference type="EMBL" id="BLAL01000208">
    <property type="protein sequence ID" value="GES91869.1"/>
    <property type="molecule type" value="Genomic_DNA"/>
</dbReference>
<keyword evidence="1" id="KW-0472">Membrane</keyword>
<organism evidence="2 3">
    <name type="scientific">Rhizophagus clarus</name>
    <dbReference type="NCBI Taxonomy" id="94130"/>
    <lineage>
        <taxon>Eukaryota</taxon>
        <taxon>Fungi</taxon>
        <taxon>Fungi incertae sedis</taxon>
        <taxon>Mucoromycota</taxon>
        <taxon>Glomeromycotina</taxon>
        <taxon>Glomeromycetes</taxon>
        <taxon>Glomerales</taxon>
        <taxon>Glomeraceae</taxon>
        <taxon>Rhizophagus</taxon>
    </lineage>
</organism>
<dbReference type="AlphaFoldDB" id="A0A8H3LRQ0"/>
<proteinExistence type="predicted"/>
<evidence type="ECO:0000313" key="2">
    <source>
        <dbReference type="EMBL" id="GES91869.1"/>
    </source>
</evidence>
<dbReference type="Proteomes" id="UP000615446">
    <property type="component" value="Unassembled WGS sequence"/>
</dbReference>
<dbReference type="OrthoDB" id="2402153at2759"/>
<reference evidence="2" key="1">
    <citation type="submission" date="2019-10" db="EMBL/GenBank/DDBJ databases">
        <title>Conservation and host-specific expression of non-tandemly repeated heterogenous ribosome RNA gene in arbuscular mycorrhizal fungi.</title>
        <authorList>
            <person name="Maeda T."/>
            <person name="Kobayashi Y."/>
            <person name="Nakagawa T."/>
            <person name="Ezawa T."/>
            <person name="Yamaguchi K."/>
            <person name="Bino T."/>
            <person name="Nishimoto Y."/>
            <person name="Shigenobu S."/>
            <person name="Kawaguchi M."/>
        </authorList>
    </citation>
    <scope>NUCLEOTIDE SEQUENCE</scope>
    <source>
        <strain evidence="2">HR1</strain>
    </source>
</reference>
<feature type="transmembrane region" description="Helical" evidence="1">
    <location>
        <begin position="83"/>
        <end position="102"/>
    </location>
</feature>
<gene>
    <name evidence="2" type="ORF">RCL2_001867100</name>
</gene>
<name>A0A8H3LRQ0_9GLOM</name>
<dbReference type="PROSITE" id="PS51257">
    <property type="entry name" value="PROKAR_LIPOPROTEIN"/>
    <property type="match status" value="1"/>
</dbReference>
<sequence>MSIKDTIRGLIATIFILLVFACPALEISKIILFKSAKHEITLENTLVEYFYLVVALTFPLGLIFTAVKNLCCNMGELMSHIREQLCCLPFLILIIASIYTHMTSQDIAPIPSSCPSNYPYKLSITRVTCIIRLINLITMWTFISLLLILTIVDCFGYFPSKEKGKTIESRLSDFFPPERDDDIDIGKA</sequence>
<feature type="transmembrane region" description="Helical" evidence="1">
    <location>
        <begin position="130"/>
        <end position="158"/>
    </location>
</feature>
<accession>A0A8H3LRQ0</accession>
<keyword evidence="1" id="KW-1133">Transmembrane helix</keyword>
<keyword evidence="1" id="KW-0812">Transmembrane</keyword>
<comment type="caution">
    <text evidence="2">The sequence shown here is derived from an EMBL/GenBank/DDBJ whole genome shotgun (WGS) entry which is preliminary data.</text>
</comment>
<evidence type="ECO:0000313" key="3">
    <source>
        <dbReference type="Proteomes" id="UP000615446"/>
    </source>
</evidence>